<keyword evidence="2" id="KW-1185">Reference proteome</keyword>
<dbReference type="EMBL" id="BAABFC010000001">
    <property type="protein sequence ID" value="GAA4493467.1"/>
    <property type="molecule type" value="Genomic_DNA"/>
</dbReference>
<sequence>MGEAITTASIAFCRESGLLALDRTVAAPAAGSLLAVCDQEGMTACDLLYLTTAEDGEPLKSGADYFAISPNQVSVLTDLPDVRLWYVAAPVLAAEQLPAQLLADHADTICHGAAAILYAQPDRPWTDPGRAKFHQAAFVEGFRDAGRFRRNHAAPTQTDFSNPVRSHTFI</sequence>
<comment type="caution">
    <text evidence="1">The sequence shown here is derived from an EMBL/GenBank/DDBJ whole genome shotgun (WGS) entry which is preliminary data.</text>
</comment>
<dbReference type="Proteomes" id="UP001501321">
    <property type="component" value="Unassembled WGS sequence"/>
</dbReference>
<accession>A0ABP8PWI1</accession>
<proteinExistence type="predicted"/>
<organism evidence="1 2">
    <name type="scientific">Pseudaeromonas paramecii</name>
    <dbReference type="NCBI Taxonomy" id="2138166"/>
    <lineage>
        <taxon>Bacteria</taxon>
        <taxon>Pseudomonadati</taxon>
        <taxon>Pseudomonadota</taxon>
        <taxon>Gammaproteobacteria</taxon>
        <taxon>Aeromonadales</taxon>
        <taxon>Aeromonadaceae</taxon>
        <taxon>Pseudaeromonas</taxon>
    </lineage>
</organism>
<evidence type="ECO:0000313" key="1">
    <source>
        <dbReference type="EMBL" id="GAA4493467.1"/>
    </source>
</evidence>
<evidence type="ECO:0000313" key="2">
    <source>
        <dbReference type="Proteomes" id="UP001501321"/>
    </source>
</evidence>
<gene>
    <name evidence="1" type="ORF">GCM10023095_03770</name>
</gene>
<name>A0ABP8PWI1_9GAMM</name>
<reference evidence="2" key="1">
    <citation type="journal article" date="2019" name="Int. J. Syst. Evol. Microbiol.">
        <title>The Global Catalogue of Microorganisms (GCM) 10K type strain sequencing project: providing services to taxonomists for standard genome sequencing and annotation.</title>
        <authorList>
            <consortium name="The Broad Institute Genomics Platform"/>
            <consortium name="The Broad Institute Genome Sequencing Center for Infectious Disease"/>
            <person name="Wu L."/>
            <person name="Ma J."/>
        </authorList>
    </citation>
    <scope>NUCLEOTIDE SEQUENCE [LARGE SCALE GENOMIC DNA]</scope>
    <source>
        <strain evidence="2">JCM 32226</strain>
    </source>
</reference>
<protein>
    <submittedName>
        <fullName evidence="1">Uncharacterized protein</fullName>
    </submittedName>
</protein>